<reference evidence="4 5" key="1">
    <citation type="submission" date="2020-04" db="EMBL/GenBank/DDBJ databases">
        <title>Perkinsus olseni comparative genomics.</title>
        <authorList>
            <person name="Bogema D.R."/>
        </authorList>
    </citation>
    <scope>NUCLEOTIDE SEQUENCE [LARGE SCALE GENOMIC DNA]</scope>
    <source>
        <strain evidence="4">00978-12</strain>
    </source>
</reference>
<proteinExistence type="predicted"/>
<feature type="coiled-coil region" evidence="1">
    <location>
        <begin position="220"/>
        <end position="308"/>
    </location>
</feature>
<dbReference type="PANTHER" id="PTHR47219">
    <property type="entry name" value="RAB GTPASE-ACTIVATING PROTEIN 1-LIKE"/>
    <property type="match status" value="1"/>
</dbReference>
<evidence type="ECO:0000313" key="4">
    <source>
        <dbReference type="EMBL" id="KAF4690481.1"/>
    </source>
</evidence>
<sequence length="799" mass="87548">MIPPRGSTFASGASNEVMIASSPERASLGVSPSSMLTPPPQQANPKRIRRGTMQLDHSPLPDRMSVFNTTRPDTFEDNLTELQKRFPEIHRGIASSILETCGNSVADASISLRQLANASSGPVQGTRVGKRRLDSDDDDEDDGCLPSDLAVAGSSSASGNVNSIKGGTKRGHDTMVSEHADLTGEQWAERLVLHLQGSPSLAIAKQRACEVLQAYERCVRERAAADSAGTKQEMEELQKKLHRHKTANKVLYRALHILNSRTNHCQEQAGGAGLDEGSAAMAELRKKLDEAEAALRREKQTTDVLRKRPASTACRSGAAGNGFGVVEMPVEEGYHEEGRSAGTSLPGNAAAIDLDLERTFSHLSSAAAGRGEAKILLNRFVEEHPSVGYTQGMNYVATCLVLRHTREGHCAQEVAYQQFVAIMGHLSGLWSDGLPLLEPAIDCYSKCCRKYLPRLYARLVYLHVEPLAYLPTGWLSLFSKWLPMDCVLLVLDLVAGHGLHALLAVTLAIFHQYQDMMVQMKTMHQVLNFINRDMQLQPIEADKLISSTTMVWLPRVQRTVGREVDAAVREACVPSARKTSSSSPENQRTVEDVELSASVGSSRSADSTGLPAGEGEEPSRPPPASTGARAADGEPDLRVFPKIRSPTVNSKPHTPDLLSPMANGTGCADRHRTVINKQDSVDHGTTDGGSSSAKEIERLKVQVADRDETIRSLRAEMRILKQERRDAIEMQMKCVRAKDELQRQLLGEIADLRYRLNDEDSMSPLDQELSLTSARSDLYDNSSSTVYMFSKWSWAQLLR</sequence>
<feature type="region of interest" description="Disordered" evidence="2">
    <location>
        <begin position="573"/>
        <end position="668"/>
    </location>
</feature>
<dbReference type="Proteomes" id="UP000541610">
    <property type="component" value="Unassembled WGS sequence"/>
</dbReference>
<evidence type="ECO:0000313" key="5">
    <source>
        <dbReference type="Proteomes" id="UP000541610"/>
    </source>
</evidence>
<gene>
    <name evidence="4" type="primary">TBC1D2B</name>
    <name evidence="4" type="ORF">FOZ60_017332</name>
</gene>
<dbReference type="InterPro" id="IPR000195">
    <property type="entry name" value="Rab-GAP-TBC_dom"/>
</dbReference>
<feature type="compositionally biased region" description="Low complexity" evidence="2">
    <location>
        <begin position="596"/>
        <end position="607"/>
    </location>
</feature>
<comment type="caution">
    <text evidence="4">The sequence shown here is derived from an EMBL/GenBank/DDBJ whole genome shotgun (WGS) entry which is preliminary data.</text>
</comment>
<feature type="coiled-coil region" evidence="1">
    <location>
        <begin position="696"/>
        <end position="740"/>
    </location>
</feature>
<feature type="region of interest" description="Disordered" evidence="2">
    <location>
        <begin position="1"/>
        <end position="46"/>
    </location>
</feature>
<organism evidence="4 5">
    <name type="scientific">Perkinsus olseni</name>
    <name type="common">Perkinsus atlanticus</name>
    <dbReference type="NCBI Taxonomy" id="32597"/>
    <lineage>
        <taxon>Eukaryota</taxon>
        <taxon>Sar</taxon>
        <taxon>Alveolata</taxon>
        <taxon>Perkinsozoa</taxon>
        <taxon>Perkinsea</taxon>
        <taxon>Perkinsida</taxon>
        <taxon>Perkinsidae</taxon>
        <taxon>Perkinsus</taxon>
    </lineage>
</organism>
<feature type="region of interest" description="Disordered" evidence="2">
    <location>
        <begin position="117"/>
        <end position="172"/>
    </location>
</feature>
<dbReference type="InterPro" id="IPR035969">
    <property type="entry name" value="Rab-GAP_TBC_sf"/>
</dbReference>
<name>A0A7J6P550_PEROL</name>
<dbReference type="SUPFAM" id="SSF47923">
    <property type="entry name" value="Ypt/Rab-GAP domain of gyp1p"/>
    <property type="match status" value="2"/>
</dbReference>
<dbReference type="Pfam" id="PF00566">
    <property type="entry name" value="RabGAP-TBC"/>
    <property type="match status" value="1"/>
</dbReference>
<dbReference type="InterPro" id="IPR050302">
    <property type="entry name" value="Rab_GAP_TBC_domain"/>
</dbReference>
<evidence type="ECO:0000259" key="3">
    <source>
        <dbReference type="PROSITE" id="PS50086"/>
    </source>
</evidence>
<dbReference type="PROSITE" id="PS50086">
    <property type="entry name" value="TBC_RABGAP"/>
    <property type="match status" value="1"/>
</dbReference>
<dbReference type="GO" id="GO:0005096">
    <property type="term" value="F:GTPase activator activity"/>
    <property type="evidence" value="ECO:0007669"/>
    <property type="project" value="TreeGrafter"/>
</dbReference>
<dbReference type="AlphaFoldDB" id="A0A7J6P550"/>
<dbReference type="EMBL" id="JABANP010000098">
    <property type="protein sequence ID" value="KAF4690481.1"/>
    <property type="molecule type" value="Genomic_DNA"/>
</dbReference>
<dbReference type="PANTHER" id="PTHR47219:SF9">
    <property type="entry name" value="GTPASE ACTIVATING PROTEIN AND CENTROSOME-ASSOCIATED, ISOFORM B"/>
    <property type="match status" value="1"/>
</dbReference>
<evidence type="ECO:0000256" key="1">
    <source>
        <dbReference type="SAM" id="Coils"/>
    </source>
</evidence>
<feature type="compositionally biased region" description="Low complexity" evidence="2">
    <location>
        <begin position="150"/>
        <end position="163"/>
    </location>
</feature>
<feature type="domain" description="Rab-GAP TBC" evidence="3">
    <location>
        <begin position="333"/>
        <end position="498"/>
    </location>
</feature>
<dbReference type="Gene3D" id="1.10.472.80">
    <property type="entry name" value="Ypt/Rab-GAP domain of gyp1p, domain 3"/>
    <property type="match status" value="1"/>
</dbReference>
<evidence type="ECO:0000256" key="2">
    <source>
        <dbReference type="SAM" id="MobiDB-lite"/>
    </source>
</evidence>
<protein>
    <submittedName>
        <fullName evidence="4">TBC1 domain member</fullName>
    </submittedName>
</protein>
<dbReference type="Gene3D" id="1.10.8.270">
    <property type="entry name" value="putative rabgap domain of human tbc1 domain family member 14 like domains"/>
    <property type="match status" value="1"/>
</dbReference>
<feature type="compositionally biased region" description="Polar residues" evidence="2">
    <location>
        <begin position="577"/>
        <end position="587"/>
    </location>
</feature>
<keyword evidence="1" id="KW-0175">Coiled coil</keyword>
<dbReference type="OrthoDB" id="294251at2759"/>
<accession>A0A7J6P550</accession>
<dbReference type="GO" id="GO:0031267">
    <property type="term" value="F:small GTPase binding"/>
    <property type="evidence" value="ECO:0007669"/>
    <property type="project" value="TreeGrafter"/>
</dbReference>
<dbReference type="SMART" id="SM00164">
    <property type="entry name" value="TBC"/>
    <property type="match status" value="1"/>
</dbReference>